<organism evidence="1 2">
    <name type="scientific">Cannabis sativa</name>
    <name type="common">Hemp</name>
    <name type="synonym">Marijuana</name>
    <dbReference type="NCBI Taxonomy" id="3483"/>
    <lineage>
        <taxon>Eukaryota</taxon>
        <taxon>Viridiplantae</taxon>
        <taxon>Streptophyta</taxon>
        <taxon>Embryophyta</taxon>
        <taxon>Tracheophyta</taxon>
        <taxon>Spermatophyta</taxon>
        <taxon>Magnoliopsida</taxon>
        <taxon>eudicotyledons</taxon>
        <taxon>Gunneridae</taxon>
        <taxon>Pentapetalae</taxon>
        <taxon>rosids</taxon>
        <taxon>fabids</taxon>
        <taxon>Rosales</taxon>
        <taxon>Cannabaceae</taxon>
        <taxon>Cannabis</taxon>
    </lineage>
</organism>
<evidence type="ECO:0000313" key="2">
    <source>
        <dbReference type="Proteomes" id="UP000596661"/>
    </source>
</evidence>
<keyword evidence="2" id="KW-1185">Reference proteome</keyword>
<dbReference type="Proteomes" id="UP000596661">
    <property type="component" value="Chromosome 1"/>
</dbReference>
<reference evidence="1" key="1">
    <citation type="submission" date="2018-11" db="EMBL/GenBank/DDBJ databases">
        <authorList>
            <person name="Grassa J C."/>
        </authorList>
    </citation>
    <scope>NUCLEOTIDE SEQUENCE [LARGE SCALE GENOMIC DNA]</scope>
</reference>
<sequence>MQDNLLDNFLEMDLEIGKTITVDLFAHTVEYLVILFQNLIEFMVTHQAIIYMEDSLKKFPTSLEINEIDLQQTFLQESTSQKVFIRIKIWLHNTGCIPCEVEEVAEDDAGSNHALSQEREGDAAVEEATADIANDVLAGRRWSRAAGESSGGCSLGEKLAVPTAHQSEPIRSRPLPKGLSARTKNFLKKNIGGRPSASSSLGHPSLIEGRMVQVDPNAPNHPKGAPSSTFTKVTLRPWPPTRLLTLIFKIFTLIRLLPLLAAAIDERYKVACQLKSACKNKKRLECQVGKLKSCIQALNEELRLVSQSFAEYDCAIVDQALYNMWRANPNIDFGFFGPTAV</sequence>
<dbReference type="EMBL" id="UZAU01000053">
    <property type="status" value="NOT_ANNOTATED_CDS"/>
    <property type="molecule type" value="Genomic_DNA"/>
</dbReference>
<proteinExistence type="predicted"/>
<evidence type="ECO:0000313" key="1">
    <source>
        <dbReference type="EnsemblPlants" id="cds.evm.model.01.1881"/>
    </source>
</evidence>
<dbReference type="Gramene" id="evm.model.01.1881">
    <property type="protein sequence ID" value="cds.evm.model.01.1881"/>
    <property type="gene ID" value="evm.TU.01.1881"/>
</dbReference>
<dbReference type="AlphaFoldDB" id="A0A803NIV4"/>
<dbReference type="EnsemblPlants" id="evm.model.01.1881">
    <property type="protein sequence ID" value="cds.evm.model.01.1881"/>
    <property type="gene ID" value="evm.TU.01.1881"/>
</dbReference>
<reference evidence="1" key="2">
    <citation type="submission" date="2021-03" db="UniProtKB">
        <authorList>
            <consortium name="EnsemblPlants"/>
        </authorList>
    </citation>
    <scope>IDENTIFICATION</scope>
</reference>
<protein>
    <submittedName>
        <fullName evidence="1">Uncharacterized protein</fullName>
    </submittedName>
</protein>
<accession>A0A803NIV4</accession>
<name>A0A803NIV4_CANSA</name>